<dbReference type="RefSeq" id="WP_153283748.1">
    <property type="nucleotide sequence ID" value="NZ_CP045644.1"/>
</dbReference>
<dbReference type="SUPFAM" id="SSF51182">
    <property type="entry name" value="RmlC-like cupins"/>
    <property type="match status" value="1"/>
</dbReference>
<protein>
    <submittedName>
        <fullName evidence="1">Cupin</fullName>
    </submittedName>
</protein>
<dbReference type="InterPro" id="IPR047142">
    <property type="entry name" value="OryJ/VirC-like"/>
</dbReference>
<evidence type="ECO:0000313" key="2">
    <source>
        <dbReference type="Proteomes" id="UP000326780"/>
    </source>
</evidence>
<proteinExistence type="predicted"/>
<dbReference type="EMBL" id="CP045644">
    <property type="protein sequence ID" value="QFZ85130.1"/>
    <property type="molecule type" value="Genomic_DNA"/>
</dbReference>
<dbReference type="InterPro" id="IPR014710">
    <property type="entry name" value="RmlC-like_jellyroll"/>
</dbReference>
<dbReference type="PANTHER" id="PTHR36156">
    <property type="entry name" value="SLR2101 PROTEIN"/>
    <property type="match status" value="1"/>
</dbReference>
<dbReference type="Gene3D" id="2.60.120.10">
    <property type="entry name" value="Jelly Rolls"/>
    <property type="match status" value="1"/>
</dbReference>
<dbReference type="Proteomes" id="UP000326780">
    <property type="component" value="Chromosome"/>
</dbReference>
<gene>
    <name evidence="1" type="ORF">GFK26_21400</name>
</gene>
<dbReference type="InterPro" id="IPR011051">
    <property type="entry name" value="RmlC_Cupin_sf"/>
</dbReference>
<dbReference type="PANTHER" id="PTHR36156:SF2">
    <property type="entry name" value="CUPIN TYPE-2 DOMAIN-CONTAINING PROTEIN"/>
    <property type="match status" value="1"/>
</dbReference>
<organism evidence="1 2">
    <name type="scientific">Variovorax paradoxus</name>
    <dbReference type="NCBI Taxonomy" id="34073"/>
    <lineage>
        <taxon>Bacteria</taxon>
        <taxon>Pseudomonadati</taxon>
        <taxon>Pseudomonadota</taxon>
        <taxon>Betaproteobacteria</taxon>
        <taxon>Burkholderiales</taxon>
        <taxon>Comamonadaceae</taxon>
        <taxon>Variovorax</taxon>
    </lineage>
</organism>
<dbReference type="AlphaFoldDB" id="A0A5Q0M5U6"/>
<accession>A0A5Q0M5U6</accession>
<name>A0A5Q0M5U6_VARPD</name>
<dbReference type="CDD" id="cd02231">
    <property type="entry name" value="cupin_BLL6423-like"/>
    <property type="match status" value="1"/>
</dbReference>
<reference evidence="1 2" key="1">
    <citation type="submission" date="2019-10" db="EMBL/GenBank/DDBJ databases">
        <title>Complete genome sequence of Variovorax paradoxus 5C-2.</title>
        <authorList>
            <person name="Gogoleva N.E."/>
            <person name="Balkin A.S."/>
        </authorList>
    </citation>
    <scope>NUCLEOTIDE SEQUENCE [LARGE SCALE GENOMIC DNA]</scope>
    <source>
        <strain evidence="1 2">5C-2</strain>
    </source>
</reference>
<sequence length="178" mass="18672">MQIRRIVTGRDAGGKSIIASDAAPPRAVTFKHVPGLAAALLWETPARSMLGESGDPSISARSWVPPAGGSNLMLVTFPPDSVMVSPGFDPAAAGAEYMQLLPGLAEAFERDSPGMHTTDTVDYAVLLDGELHLELDGGVLTKLSPHDVVVQNGTRHAWRNRGDKAATVLFVLVGAAHA</sequence>
<evidence type="ECO:0000313" key="1">
    <source>
        <dbReference type="EMBL" id="QFZ85130.1"/>
    </source>
</evidence>